<keyword evidence="2" id="KW-0547">Nucleotide-binding</keyword>
<dbReference type="Gene3D" id="3.40.50.300">
    <property type="entry name" value="P-loop containing nucleotide triphosphate hydrolases"/>
    <property type="match status" value="1"/>
</dbReference>
<comment type="similarity">
    <text evidence="1">Belongs to the GPN-loop GTPase family.</text>
</comment>
<dbReference type="GO" id="GO:0016787">
    <property type="term" value="F:hydrolase activity"/>
    <property type="evidence" value="ECO:0007669"/>
    <property type="project" value="UniProtKB-KW"/>
</dbReference>
<keyword evidence="5" id="KW-0067">ATP-binding</keyword>
<dbReference type="InterPro" id="IPR052705">
    <property type="entry name" value="Gliding_Motility_GTPase"/>
</dbReference>
<dbReference type="Proteomes" id="UP000606172">
    <property type="component" value="Unassembled WGS sequence"/>
</dbReference>
<organism evidence="5 6">
    <name type="scientific">Sinosporangium siamense</name>
    <dbReference type="NCBI Taxonomy" id="1367973"/>
    <lineage>
        <taxon>Bacteria</taxon>
        <taxon>Bacillati</taxon>
        <taxon>Actinomycetota</taxon>
        <taxon>Actinomycetes</taxon>
        <taxon>Streptosporangiales</taxon>
        <taxon>Streptosporangiaceae</taxon>
        <taxon>Sinosporangium</taxon>
    </lineage>
</organism>
<proteinExistence type="inferred from homology"/>
<keyword evidence="3" id="KW-0378">Hydrolase</keyword>
<dbReference type="PANTHER" id="PTHR42708">
    <property type="entry name" value="ATP/GTP-BINDING PROTEIN-RELATED"/>
    <property type="match status" value="1"/>
</dbReference>
<dbReference type="GO" id="GO:0005525">
    <property type="term" value="F:GTP binding"/>
    <property type="evidence" value="ECO:0007669"/>
    <property type="project" value="UniProtKB-KW"/>
</dbReference>
<reference evidence="5" key="1">
    <citation type="submission" date="2021-01" db="EMBL/GenBank/DDBJ databases">
        <title>Whole genome shotgun sequence of Sinosporangium siamense NBRC 109515.</title>
        <authorList>
            <person name="Komaki H."/>
            <person name="Tamura T."/>
        </authorList>
    </citation>
    <scope>NUCLEOTIDE SEQUENCE</scope>
    <source>
        <strain evidence="5">NBRC 109515</strain>
    </source>
</reference>
<sequence>MDFGRSERGGGRKRIPSAIKILIAGGFGAGKTTLVGAVSETTPLRTEETLTNRSVGVDDISGVEAKATTTVAMDFGRITIKDQYVLYLFGTPGQERFWFVWDELALGALGAVVLADTRKLADCFPSVDFFERRGTPFVVAVNCFEGARQYALDEVRMALGIAPSIPVILCDARKRDSGKEVLINLVQHAMLTRGKRPRPENVTS</sequence>
<dbReference type="PANTHER" id="PTHR42708:SF1">
    <property type="entry name" value="GLIDING MOTILITY PROTEIN MGLA"/>
    <property type="match status" value="1"/>
</dbReference>
<evidence type="ECO:0000256" key="2">
    <source>
        <dbReference type="ARBA" id="ARBA00022741"/>
    </source>
</evidence>
<dbReference type="InterPro" id="IPR027417">
    <property type="entry name" value="P-loop_NTPase"/>
</dbReference>
<evidence type="ECO:0000256" key="3">
    <source>
        <dbReference type="ARBA" id="ARBA00022801"/>
    </source>
</evidence>
<dbReference type="InterPro" id="IPR004130">
    <property type="entry name" value="Gpn"/>
</dbReference>
<dbReference type="CDD" id="cd00882">
    <property type="entry name" value="Ras_like_GTPase"/>
    <property type="match status" value="1"/>
</dbReference>
<dbReference type="EMBL" id="BOOW01000031">
    <property type="protein sequence ID" value="GII94834.1"/>
    <property type="molecule type" value="Genomic_DNA"/>
</dbReference>
<keyword evidence="4" id="KW-0342">GTP-binding</keyword>
<dbReference type="AlphaFoldDB" id="A0A919VE69"/>
<dbReference type="Pfam" id="PF03029">
    <property type="entry name" value="ATP_bind_1"/>
    <property type="match status" value="1"/>
</dbReference>
<evidence type="ECO:0000256" key="1">
    <source>
        <dbReference type="ARBA" id="ARBA00005290"/>
    </source>
</evidence>
<name>A0A919VE69_9ACTN</name>
<evidence type="ECO:0000313" key="6">
    <source>
        <dbReference type="Proteomes" id="UP000606172"/>
    </source>
</evidence>
<gene>
    <name evidence="5" type="ORF">Ssi02_50650</name>
</gene>
<protein>
    <submittedName>
        <fullName evidence="5">ATP-binding protein</fullName>
    </submittedName>
</protein>
<dbReference type="SUPFAM" id="SSF52540">
    <property type="entry name" value="P-loop containing nucleoside triphosphate hydrolases"/>
    <property type="match status" value="1"/>
</dbReference>
<comment type="caution">
    <text evidence="5">The sequence shown here is derived from an EMBL/GenBank/DDBJ whole genome shotgun (WGS) entry which is preliminary data.</text>
</comment>
<keyword evidence="6" id="KW-1185">Reference proteome</keyword>
<accession>A0A919VE69</accession>
<dbReference type="RefSeq" id="WP_204029715.1">
    <property type="nucleotide sequence ID" value="NZ_BOOW01000031.1"/>
</dbReference>
<evidence type="ECO:0000313" key="5">
    <source>
        <dbReference type="EMBL" id="GII94834.1"/>
    </source>
</evidence>
<evidence type="ECO:0000256" key="4">
    <source>
        <dbReference type="ARBA" id="ARBA00023134"/>
    </source>
</evidence>
<dbReference type="GO" id="GO:0005524">
    <property type="term" value="F:ATP binding"/>
    <property type="evidence" value="ECO:0007669"/>
    <property type="project" value="UniProtKB-KW"/>
</dbReference>